<keyword evidence="3 7" id="KW-0694">RNA-binding</keyword>
<dbReference type="GO" id="GO:0006412">
    <property type="term" value="P:translation"/>
    <property type="evidence" value="ECO:0007669"/>
    <property type="project" value="UniProtKB-UniRule"/>
</dbReference>
<comment type="similarity">
    <text evidence="1 7">Belongs to the bacterial ribosomal protein bS20 family.</text>
</comment>
<protein>
    <recommendedName>
        <fullName evidence="6 7">Small ribosomal subunit protein bS20</fullName>
    </recommendedName>
</protein>
<evidence type="ECO:0000313" key="8">
    <source>
        <dbReference type="EMBL" id="KKQ17797.1"/>
    </source>
</evidence>
<dbReference type="GO" id="GO:0003735">
    <property type="term" value="F:structural constituent of ribosome"/>
    <property type="evidence" value="ECO:0007669"/>
    <property type="project" value="InterPro"/>
</dbReference>
<evidence type="ECO:0000256" key="1">
    <source>
        <dbReference type="ARBA" id="ARBA00007634"/>
    </source>
</evidence>
<evidence type="ECO:0000256" key="5">
    <source>
        <dbReference type="ARBA" id="ARBA00023274"/>
    </source>
</evidence>
<dbReference type="PANTHER" id="PTHR33398:SF1">
    <property type="entry name" value="SMALL RIBOSOMAL SUBUNIT PROTEIN BS20C"/>
    <property type="match status" value="1"/>
</dbReference>
<dbReference type="AlphaFoldDB" id="A0A0G0FJ00"/>
<comment type="function">
    <text evidence="7">Binds directly to 16S ribosomal RNA.</text>
</comment>
<dbReference type="InterPro" id="IPR036510">
    <property type="entry name" value="Ribosomal_bS20_sf"/>
</dbReference>
<proteinExistence type="inferred from homology"/>
<dbReference type="GO" id="GO:0015935">
    <property type="term" value="C:small ribosomal subunit"/>
    <property type="evidence" value="ECO:0007669"/>
    <property type="project" value="TreeGrafter"/>
</dbReference>
<dbReference type="EMBL" id="LBSM01000016">
    <property type="protein sequence ID" value="KKQ17797.1"/>
    <property type="molecule type" value="Genomic_DNA"/>
</dbReference>
<evidence type="ECO:0000256" key="7">
    <source>
        <dbReference type="HAMAP-Rule" id="MF_00500"/>
    </source>
</evidence>
<keyword evidence="4 7" id="KW-0689">Ribosomal protein</keyword>
<evidence type="ECO:0000256" key="4">
    <source>
        <dbReference type="ARBA" id="ARBA00022980"/>
    </source>
</evidence>
<dbReference type="Proteomes" id="UP000034508">
    <property type="component" value="Unassembled WGS sequence"/>
</dbReference>
<comment type="caution">
    <text evidence="8">The sequence shown here is derived from an EMBL/GenBank/DDBJ whole genome shotgun (WGS) entry which is preliminary data.</text>
</comment>
<evidence type="ECO:0000313" key="9">
    <source>
        <dbReference type="Proteomes" id="UP000034508"/>
    </source>
</evidence>
<gene>
    <name evidence="7" type="primary">rpsT</name>
    <name evidence="8" type="ORF">US31_C0016G0004</name>
</gene>
<dbReference type="PANTHER" id="PTHR33398">
    <property type="entry name" value="30S RIBOSOMAL PROTEIN S20"/>
    <property type="match status" value="1"/>
</dbReference>
<dbReference type="GO" id="GO:0070181">
    <property type="term" value="F:small ribosomal subunit rRNA binding"/>
    <property type="evidence" value="ECO:0007669"/>
    <property type="project" value="TreeGrafter"/>
</dbReference>
<evidence type="ECO:0000256" key="2">
    <source>
        <dbReference type="ARBA" id="ARBA00022730"/>
    </source>
</evidence>
<dbReference type="GO" id="GO:0005829">
    <property type="term" value="C:cytosol"/>
    <property type="evidence" value="ECO:0007669"/>
    <property type="project" value="TreeGrafter"/>
</dbReference>
<evidence type="ECO:0000256" key="3">
    <source>
        <dbReference type="ARBA" id="ARBA00022884"/>
    </source>
</evidence>
<evidence type="ECO:0000256" key="6">
    <source>
        <dbReference type="ARBA" id="ARBA00035136"/>
    </source>
</evidence>
<dbReference type="Pfam" id="PF01649">
    <property type="entry name" value="Ribosomal_S20p"/>
    <property type="match status" value="1"/>
</dbReference>
<accession>A0A0G0FJ00</accession>
<keyword evidence="5 7" id="KW-0687">Ribonucleoprotein</keyword>
<organism evidence="8 9">
    <name type="scientific">Berkelbacteria bacterium GW2011_GWA1_36_9</name>
    <dbReference type="NCBI Taxonomy" id="1618331"/>
    <lineage>
        <taxon>Bacteria</taxon>
        <taxon>Candidatus Berkelbacteria</taxon>
    </lineage>
</organism>
<dbReference type="InterPro" id="IPR002583">
    <property type="entry name" value="Ribosomal_bS20"/>
</dbReference>
<reference evidence="8 9" key="1">
    <citation type="journal article" date="2015" name="Nature">
        <title>rRNA introns, odd ribosomes, and small enigmatic genomes across a large radiation of phyla.</title>
        <authorList>
            <person name="Brown C.T."/>
            <person name="Hug L.A."/>
            <person name="Thomas B.C."/>
            <person name="Sharon I."/>
            <person name="Castelle C.J."/>
            <person name="Singh A."/>
            <person name="Wilkins M.J."/>
            <person name="Williams K.H."/>
            <person name="Banfield J.F."/>
        </authorList>
    </citation>
    <scope>NUCLEOTIDE SEQUENCE [LARGE SCALE GENOMIC DNA]</scope>
</reference>
<sequence length="100" mass="11563">MILLLYRYAKLKFMAITKSAKKAIRQNKKRRELNLVYKNKIKNLVKEARTLVLAKKIVEAKALLPKLYQALDKAAKVGVIKKNNASRRKSRLTKLIDKKA</sequence>
<name>A0A0G0FJ00_9BACT</name>
<dbReference type="NCBIfam" id="TIGR00029">
    <property type="entry name" value="S20"/>
    <property type="match status" value="1"/>
</dbReference>
<dbReference type="HAMAP" id="MF_00500">
    <property type="entry name" value="Ribosomal_bS20"/>
    <property type="match status" value="1"/>
</dbReference>
<dbReference type="Gene3D" id="1.20.58.110">
    <property type="entry name" value="Ribosomal protein S20"/>
    <property type="match status" value="1"/>
</dbReference>
<keyword evidence="2 7" id="KW-0699">rRNA-binding</keyword>
<dbReference type="PATRIC" id="fig|1618331.3.peg.765"/>
<dbReference type="SUPFAM" id="SSF46992">
    <property type="entry name" value="Ribosomal protein S20"/>
    <property type="match status" value="1"/>
</dbReference>